<accession>A0A1E5RHK2</accession>
<evidence type="ECO:0000313" key="10">
    <source>
        <dbReference type="Proteomes" id="UP000095728"/>
    </source>
</evidence>
<dbReference type="AlphaFoldDB" id="A0A1E5RHK2"/>
<evidence type="ECO:0000256" key="4">
    <source>
        <dbReference type="ARBA" id="ARBA00022980"/>
    </source>
</evidence>
<dbReference type="EMBL" id="LPNM01000006">
    <property type="protein sequence ID" value="OEJ86382.1"/>
    <property type="molecule type" value="Genomic_DNA"/>
</dbReference>
<dbReference type="InParanoid" id="A0A1E5RHK2"/>
<dbReference type="OrthoDB" id="414075at2759"/>
<dbReference type="GO" id="GO:0003735">
    <property type="term" value="F:structural constituent of ribosome"/>
    <property type="evidence" value="ECO:0007669"/>
    <property type="project" value="InterPro"/>
</dbReference>
<feature type="domain" description="Large ribosomal subunit protein mL46 N-terminal" evidence="8">
    <location>
        <begin position="19"/>
        <end position="142"/>
    </location>
</feature>
<comment type="subcellular location">
    <subcellularLocation>
        <location evidence="1">Mitochondrion</location>
    </subcellularLocation>
</comment>
<comment type="similarity">
    <text evidence="2">Belongs to the mitochondrion-specific ribosomal protein mL46 family.</text>
</comment>
<dbReference type="InterPro" id="IPR033650">
    <property type="entry name" value="Ribosomal_mL46_NUDIX"/>
</dbReference>
<evidence type="ECO:0000256" key="7">
    <source>
        <dbReference type="ARBA" id="ARBA00035190"/>
    </source>
</evidence>
<dbReference type="FunCoup" id="A0A1E5RHK2">
    <property type="interactions" value="490"/>
</dbReference>
<reference evidence="10" key="1">
    <citation type="journal article" date="2016" name="Genome Announc.">
        <title>Genome sequences of three species of Hanseniaspora isolated from spontaneous wine fermentations.</title>
        <authorList>
            <person name="Sternes P.R."/>
            <person name="Lee D."/>
            <person name="Kutyna D.R."/>
            <person name="Borneman A.R."/>
        </authorList>
    </citation>
    <scope>NUCLEOTIDE SEQUENCE [LARGE SCALE GENOMIC DNA]</scope>
    <source>
        <strain evidence="10">AWRI3579</strain>
    </source>
</reference>
<dbReference type="STRING" id="56408.A0A1E5RHK2"/>
<evidence type="ECO:0000256" key="2">
    <source>
        <dbReference type="ARBA" id="ARBA00009070"/>
    </source>
</evidence>
<dbReference type="Proteomes" id="UP000095728">
    <property type="component" value="Unassembled WGS sequence"/>
</dbReference>
<dbReference type="InterPro" id="IPR040008">
    <property type="entry name" value="Ribosomal_mL46"/>
</dbReference>
<dbReference type="InterPro" id="IPR021757">
    <property type="entry name" value="Ribosomal_mL46_N"/>
</dbReference>
<dbReference type="PANTHER" id="PTHR13124">
    <property type="entry name" value="39S RIBOSOMAL PROTEIN L46, MITOCHONDRIAL PRECURSOR-RELATED"/>
    <property type="match status" value="1"/>
</dbReference>
<sequence length="263" mass="30046">MSARRALSTAATASPSNVIKTGLIISRTPIVSKTPTKLESIYYEYQSELEKRLTWTFPHWYYFKKGTLAEKAYTKLQKKPIFKVPDVFYPRGVPDLKHGRERSEKQVIVLPEDVVETSSGEEGGESAMLKKIVPNSRVTEADQKKDMQSLERALEEHLYLLVKENTKENWEFPTFDMANGSLLHNRAEAGLKEIGGPHIHTWTVSNTPCKVLQDGQTNTFYIKSHILAGKFAPTDLEFAWVTKKEFKDKVSETYYTQMSHLLN</sequence>
<dbReference type="CDD" id="cd04661">
    <property type="entry name" value="NUDIX_MRP_L46"/>
    <property type="match status" value="1"/>
</dbReference>
<keyword evidence="10" id="KW-1185">Reference proteome</keyword>
<evidence type="ECO:0000256" key="3">
    <source>
        <dbReference type="ARBA" id="ARBA00022946"/>
    </source>
</evidence>
<evidence type="ECO:0000256" key="1">
    <source>
        <dbReference type="ARBA" id="ARBA00004173"/>
    </source>
</evidence>
<gene>
    <name evidence="9" type="ORF">AWRI3579_g1557</name>
</gene>
<dbReference type="Pfam" id="PF11788">
    <property type="entry name" value="MRP-L46"/>
    <property type="match status" value="1"/>
</dbReference>
<proteinExistence type="inferred from homology"/>
<keyword evidence="3" id="KW-0809">Transit peptide</keyword>
<evidence type="ECO:0000256" key="6">
    <source>
        <dbReference type="ARBA" id="ARBA00023274"/>
    </source>
</evidence>
<keyword evidence="6" id="KW-0687">Ribonucleoprotein</keyword>
<evidence type="ECO:0000256" key="5">
    <source>
        <dbReference type="ARBA" id="ARBA00023128"/>
    </source>
</evidence>
<dbReference type="Gene3D" id="3.90.79.10">
    <property type="entry name" value="Nucleoside Triphosphate Pyrophosphohydrolase"/>
    <property type="match status" value="1"/>
</dbReference>
<keyword evidence="5" id="KW-0496">Mitochondrion</keyword>
<organism evidence="9 10">
    <name type="scientific">Hanseniaspora osmophila</name>
    <dbReference type="NCBI Taxonomy" id="56408"/>
    <lineage>
        <taxon>Eukaryota</taxon>
        <taxon>Fungi</taxon>
        <taxon>Dikarya</taxon>
        <taxon>Ascomycota</taxon>
        <taxon>Saccharomycotina</taxon>
        <taxon>Saccharomycetes</taxon>
        <taxon>Saccharomycodales</taxon>
        <taxon>Saccharomycodaceae</taxon>
        <taxon>Hanseniaspora</taxon>
    </lineage>
</organism>
<comment type="caution">
    <text evidence="9">The sequence shown here is derived from an EMBL/GenBank/DDBJ whole genome shotgun (WGS) entry which is preliminary data.</text>
</comment>
<name>A0A1E5RHK2_9ASCO</name>
<dbReference type="PANTHER" id="PTHR13124:SF12">
    <property type="entry name" value="LARGE RIBOSOMAL SUBUNIT PROTEIN ML46"/>
    <property type="match status" value="1"/>
</dbReference>
<protein>
    <recommendedName>
        <fullName evidence="7">Large ribosomal subunit protein mL46</fullName>
    </recommendedName>
</protein>
<evidence type="ECO:0000313" key="9">
    <source>
        <dbReference type="EMBL" id="OEJ86382.1"/>
    </source>
</evidence>
<dbReference type="GO" id="GO:0005762">
    <property type="term" value="C:mitochondrial large ribosomal subunit"/>
    <property type="evidence" value="ECO:0007669"/>
    <property type="project" value="TreeGrafter"/>
</dbReference>
<evidence type="ECO:0000259" key="8">
    <source>
        <dbReference type="Pfam" id="PF11788"/>
    </source>
</evidence>
<keyword evidence="4 9" id="KW-0689">Ribosomal protein</keyword>